<organism evidence="1 2">
    <name type="scientific">Bacteroides zoogleoformans</name>
    <dbReference type="NCBI Taxonomy" id="28119"/>
    <lineage>
        <taxon>Bacteria</taxon>
        <taxon>Pseudomonadati</taxon>
        <taxon>Bacteroidota</taxon>
        <taxon>Bacteroidia</taxon>
        <taxon>Bacteroidales</taxon>
        <taxon>Bacteroidaceae</taxon>
        <taxon>Bacteroides</taxon>
    </lineage>
</organism>
<accession>A0ABN5INM3</accession>
<dbReference type="EMBL" id="CP027231">
    <property type="protein sequence ID" value="AVM53331.1"/>
    <property type="molecule type" value="Genomic_DNA"/>
</dbReference>
<protein>
    <submittedName>
        <fullName evidence="1">Uncharacterized protein</fullName>
    </submittedName>
</protein>
<reference evidence="1 2" key="1">
    <citation type="submission" date="2018-02" db="EMBL/GenBank/DDBJ databases">
        <authorList>
            <person name="Holder M.E."/>
            <person name="Ajami N.J."/>
            <person name="Petrosino J.F."/>
        </authorList>
    </citation>
    <scope>NUCLEOTIDE SEQUENCE [LARGE SCALE GENOMIC DNA]</scope>
    <source>
        <strain evidence="1 2">ATCC 33285</strain>
    </source>
</reference>
<name>A0ABN5INM3_9BACE</name>
<gene>
    <name evidence="1" type="ORF">C4H11_10670</name>
</gene>
<evidence type="ECO:0000313" key="2">
    <source>
        <dbReference type="Proteomes" id="UP000238304"/>
    </source>
</evidence>
<proteinExistence type="predicted"/>
<dbReference type="Proteomes" id="UP000238304">
    <property type="component" value="Chromosome"/>
</dbReference>
<sequence length="134" mass="15485">MIMETENFLNDMRLAARNGELRELSISDFPDIIGKRIQTIYFGYAGQDVVDDFTVGELVSLWDLAGRTGFDGFKTQQEYWESYMSDKQISDKENCLTILANEGRCTYINLHQELGNKMFTCSDVDRVVLYRIVE</sequence>
<evidence type="ECO:0000313" key="1">
    <source>
        <dbReference type="EMBL" id="AVM53331.1"/>
    </source>
</evidence>
<keyword evidence="2" id="KW-1185">Reference proteome</keyword>